<evidence type="ECO:0000256" key="1">
    <source>
        <dbReference type="SAM" id="Phobius"/>
    </source>
</evidence>
<keyword evidence="1" id="KW-0812">Transmembrane</keyword>
<comment type="caution">
    <text evidence="2">The sequence shown here is derived from an EMBL/GenBank/DDBJ whole genome shotgun (WGS) entry which is preliminary data.</text>
</comment>
<dbReference type="EMBL" id="LCIE01000012">
    <property type="protein sequence ID" value="KKT49091.1"/>
    <property type="molecule type" value="Genomic_DNA"/>
</dbReference>
<reference evidence="2 3" key="1">
    <citation type="journal article" date="2015" name="Nature">
        <title>rRNA introns, odd ribosomes, and small enigmatic genomes across a large radiation of phyla.</title>
        <authorList>
            <person name="Brown C.T."/>
            <person name="Hug L.A."/>
            <person name="Thomas B.C."/>
            <person name="Sharon I."/>
            <person name="Castelle C.J."/>
            <person name="Singh A."/>
            <person name="Wilkins M.J."/>
            <person name="Williams K.H."/>
            <person name="Banfield J.F."/>
        </authorList>
    </citation>
    <scope>NUCLEOTIDE SEQUENCE [LARGE SCALE GENOMIC DNA]</scope>
</reference>
<proteinExistence type="predicted"/>
<evidence type="ECO:0000313" key="2">
    <source>
        <dbReference type="EMBL" id="KKT49091.1"/>
    </source>
</evidence>
<feature type="transmembrane region" description="Helical" evidence="1">
    <location>
        <begin position="6"/>
        <end position="26"/>
    </location>
</feature>
<gene>
    <name evidence="2" type="ORF">UW41_C0012G0029</name>
</gene>
<dbReference type="AlphaFoldDB" id="A0A0G1HPM0"/>
<dbReference type="Proteomes" id="UP000034172">
    <property type="component" value="Unassembled WGS sequence"/>
</dbReference>
<evidence type="ECO:0000313" key="3">
    <source>
        <dbReference type="Proteomes" id="UP000034172"/>
    </source>
</evidence>
<name>A0A0G1HPM0_9BACT</name>
<sequence>MVTLGRIAWSILGVILYTLVGWWIAVRFTGTIFYRQVDHPIEPYNLQTLRTYWLNGKTPAVFVGILDYPGTYLFHILGLHKKNDLYDAKPLFPDQVNKYISENQEEF</sequence>
<keyword evidence="1" id="KW-0472">Membrane</keyword>
<protein>
    <submittedName>
        <fullName evidence="2">Uncharacterized protein</fullName>
    </submittedName>
</protein>
<organism evidence="2 3">
    <name type="scientific">Candidatus Collierbacteria bacterium GW2011_GWC2_44_18</name>
    <dbReference type="NCBI Taxonomy" id="1618392"/>
    <lineage>
        <taxon>Bacteria</taxon>
        <taxon>Candidatus Collieribacteriota</taxon>
    </lineage>
</organism>
<keyword evidence="1" id="KW-1133">Transmembrane helix</keyword>
<accession>A0A0G1HPM0</accession>